<proteinExistence type="predicted"/>
<evidence type="ECO:0000256" key="2">
    <source>
        <dbReference type="SAM" id="SignalP"/>
    </source>
</evidence>
<keyword evidence="4" id="KW-1185">Reference proteome</keyword>
<evidence type="ECO:0000256" key="1">
    <source>
        <dbReference type="SAM" id="MobiDB-lite"/>
    </source>
</evidence>
<dbReference type="InParanoid" id="A0A165H535"/>
<evidence type="ECO:0000313" key="4">
    <source>
        <dbReference type="Proteomes" id="UP000076842"/>
    </source>
</evidence>
<sequence length="134" mass="14349">MQGAPRSQVACLLHASAALLPWSAAPDLLHWSLHSSIRDSGGTAAQPGLHHAPMTPSLSYHLPVRRYLEGATACSTLFLVPALNIEHTSIQRSRSGPPVPYPPAEQHTRSQVTQEPPGCLREYGVPFTAVGRSA</sequence>
<feature type="chain" id="PRO_5007858538" description="Secreted protein" evidence="2">
    <location>
        <begin position="25"/>
        <end position="134"/>
    </location>
</feature>
<evidence type="ECO:0000313" key="3">
    <source>
        <dbReference type="EMBL" id="KZT58874.1"/>
    </source>
</evidence>
<feature type="signal peptide" evidence="2">
    <location>
        <begin position="1"/>
        <end position="24"/>
    </location>
</feature>
<protein>
    <recommendedName>
        <fullName evidence="5">Secreted protein</fullName>
    </recommendedName>
</protein>
<dbReference type="Proteomes" id="UP000076842">
    <property type="component" value="Unassembled WGS sequence"/>
</dbReference>
<organism evidence="3 4">
    <name type="scientific">Calocera cornea HHB12733</name>
    <dbReference type="NCBI Taxonomy" id="1353952"/>
    <lineage>
        <taxon>Eukaryota</taxon>
        <taxon>Fungi</taxon>
        <taxon>Dikarya</taxon>
        <taxon>Basidiomycota</taxon>
        <taxon>Agaricomycotina</taxon>
        <taxon>Dacrymycetes</taxon>
        <taxon>Dacrymycetales</taxon>
        <taxon>Dacrymycetaceae</taxon>
        <taxon>Calocera</taxon>
    </lineage>
</organism>
<dbReference type="AlphaFoldDB" id="A0A165H535"/>
<name>A0A165H535_9BASI</name>
<reference evidence="3 4" key="1">
    <citation type="journal article" date="2016" name="Mol. Biol. Evol.">
        <title>Comparative Genomics of Early-Diverging Mushroom-Forming Fungi Provides Insights into the Origins of Lignocellulose Decay Capabilities.</title>
        <authorList>
            <person name="Nagy L.G."/>
            <person name="Riley R."/>
            <person name="Tritt A."/>
            <person name="Adam C."/>
            <person name="Daum C."/>
            <person name="Floudas D."/>
            <person name="Sun H."/>
            <person name="Yadav J.S."/>
            <person name="Pangilinan J."/>
            <person name="Larsson K.H."/>
            <person name="Matsuura K."/>
            <person name="Barry K."/>
            <person name="Labutti K."/>
            <person name="Kuo R."/>
            <person name="Ohm R.A."/>
            <person name="Bhattacharya S.S."/>
            <person name="Shirouzu T."/>
            <person name="Yoshinaga Y."/>
            <person name="Martin F.M."/>
            <person name="Grigoriev I.V."/>
            <person name="Hibbett D.S."/>
        </authorList>
    </citation>
    <scope>NUCLEOTIDE SEQUENCE [LARGE SCALE GENOMIC DNA]</scope>
    <source>
        <strain evidence="3 4">HHB12733</strain>
    </source>
</reference>
<feature type="region of interest" description="Disordered" evidence="1">
    <location>
        <begin position="89"/>
        <end position="118"/>
    </location>
</feature>
<evidence type="ECO:0008006" key="5">
    <source>
        <dbReference type="Google" id="ProtNLM"/>
    </source>
</evidence>
<accession>A0A165H535</accession>
<dbReference type="EMBL" id="KV423946">
    <property type="protein sequence ID" value="KZT58874.1"/>
    <property type="molecule type" value="Genomic_DNA"/>
</dbReference>
<gene>
    <name evidence="3" type="ORF">CALCODRAFT_494334</name>
</gene>
<keyword evidence="2" id="KW-0732">Signal</keyword>